<feature type="non-terminal residue" evidence="1">
    <location>
        <position position="1"/>
    </location>
</feature>
<evidence type="ECO:0000313" key="1">
    <source>
        <dbReference type="EMBL" id="ESE43316.1"/>
    </source>
</evidence>
<comment type="caution">
    <text evidence="1">The sequence shown here is derived from an EMBL/GenBank/DDBJ whole genome shotgun (WGS) entry which is preliminary data.</text>
</comment>
<gene>
    <name evidence="1" type="ORF">SHD_0001</name>
</gene>
<dbReference type="Proteomes" id="UP000017548">
    <property type="component" value="Unassembled WGS sequence"/>
</dbReference>
<protein>
    <submittedName>
        <fullName evidence="1">Uncharacterized protein</fullName>
    </submittedName>
</protein>
<organism evidence="1 2">
    <name type="scientific">Shewanella decolorationis S12</name>
    <dbReference type="NCBI Taxonomy" id="1353536"/>
    <lineage>
        <taxon>Bacteria</taxon>
        <taxon>Pseudomonadati</taxon>
        <taxon>Pseudomonadota</taxon>
        <taxon>Gammaproteobacteria</taxon>
        <taxon>Alteromonadales</taxon>
        <taxon>Shewanellaceae</taxon>
        <taxon>Shewanella</taxon>
    </lineage>
</organism>
<name>A0ABN0PT17_9GAMM</name>
<proteinExistence type="predicted"/>
<evidence type="ECO:0000313" key="2">
    <source>
        <dbReference type="Proteomes" id="UP000017548"/>
    </source>
</evidence>
<dbReference type="EMBL" id="AXZL01000001">
    <property type="protein sequence ID" value="ESE43316.1"/>
    <property type="molecule type" value="Genomic_DNA"/>
</dbReference>
<reference evidence="1 2" key="1">
    <citation type="journal article" date="2013" name="Genome Announc.">
        <title>Draft Genome Sequence of Shewanella decolorationis S12, a Dye-Degrading Bacterium Isolated from a Wastewater Treatment Plant.</title>
        <authorList>
            <person name="Xu M."/>
            <person name="Fang Y."/>
            <person name="Liu J."/>
            <person name="Chen X."/>
            <person name="Sun G."/>
            <person name="Guo J."/>
            <person name="Hua Z."/>
            <person name="Tu Q."/>
            <person name="Wu L."/>
            <person name="Zhou J."/>
            <person name="Liu X."/>
        </authorList>
    </citation>
    <scope>NUCLEOTIDE SEQUENCE [LARGE SCALE GENOMIC DNA]</scope>
    <source>
        <strain evidence="1 2">S12</strain>
    </source>
</reference>
<sequence length="50" mass="5759">STEHHYTFKPSPCLKRVEFPLNEQIFNTIGIKPRTGEDICDQHKKSASTE</sequence>
<accession>A0ABN0PT17</accession>
<keyword evidence="2" id="KW-1185">Reference proteome</keyword>